<comment type="caution">
    <text evidence="1">The sequence shown here is derived from an EMBL/GenBank/DDBJ whole genome shotgun (WGS) entry which is preliminary data.</text>
</comment>
<gene>
    <name evidence="1" type="ORF">GGR21_000552</name>
</gene>
<dbReference type="AlphaFoldDB" id="A0A840CNV6"/>
<dbReference type="EMBL" id="JACIEP010000002">
    <property type="protein sequence ID" value="MBB4034665.1"/>
    <property type="molecule type" value="Genomic_DNA"/>
</dbReference>
<dbReference type="RefSeq" id="WP_221232885.1">
    <property type="nucleotide sequence ID" value="NZ_JACIEP010000002.1"/>
</dbReference>
<evidence type="ECO:0000313" key="1">
    <source>
        <dbReference type="EMBL" id="MBB4034665.1"/>
    </source>
</evidence>
<reference evidence="1 2" key="1">
    <citation type="submission" date="2020-08" db="EMBL/GenBank/DDBJ databases">
        <title>Genomic Encyclopedia of Type Strains, Phase IV (KMG-IV): sequencing the most valuable type-strain genomes for metagenomic binning, comparative biology and taxonomic classification.</title>
        <authorList>
            <person name="Goeker M."/>
        </authorList>
    </citation>
    <scope>NUCLEOTIDE SEQUENCE [LARGE SCALE GENOMIC DNA]</scope>
    <source>
        <strain evidence="1 2">DSM 104969</strain>
    </source>
</reference>
<evidence type="ECO:0000313" key="2">
    <source>
        <dbReference type="Proteomes" id="UP000555103"/>
    </source>
</evidence>
<keyword evidence="2" id="KW-1185">Reference proteome</keyword>
<proteinExistence type="predicted"/>
<protein>
    <submittedName>
        <fullName evidence="1">Uncharacterized protein</fullName>
    </submittedName>
</protein>
<organism evidence="1 2">
    <name type="scientific">Dysgonomonas hofstadii</name>
    <dbReference type="NCBI Taxonomy" id="637886"/>
    <lineage>
        <taxon>Bacteria</taxon>
        <taxon>Pseudomonadati</taxon>
        <taxon>Bacteroidota</taxon>
        <taxon>Bacteroidia</taxon>
        <taxon>Bacteroidales</taxon>
        <taxon>Dysgonomonadaceae</taxon>
        <taxon>Dysgonomonas</taxon>
    </lineage>
</organism>
<sequence length="69" mass="7619">MFVINNRSFFCATRNRRLLVFLLAKSPKGTKNALVAHPSCDPLQAHGLNGKIVLRTLSISRPAEQMVGL</sequence>
<dbReference type="Proteomes" id="UP000555103">
    <property type="component" value="Unassembled WGS sequence"/>
</dbReference>
<name>A0A840CNV6_9BACT</name>
<accession>A0A840CNV6</accession>